<organism evidence="7 8">
    <name type="scientific">Streptomyces spinoverrucosus</name>
    <dbReference type="NCBI Taxonomy" id="284043"/>
    <lineage>
        <taxon>Bacteria</taxon>
        <taxon>Bacillati</taxon>
        <taxon>Actinomycetota</taxon>
        <taxon>Actinomycetes</taxon>
        <taxon>Kitasatosporales</taxon>
        <taxon>Streptomycetaceae</taxon>
        <taxon>Streptomyces</taxon>
    </lineage>
</organism>
<dbReference type="GO" id="GO:0015074">
    <property type="term" value="P:DNA integration"/>
    <property type="evidence" value="ECO:0007669"/>
    <property type="project" value="UniProtKB-KW"/>
</dbReference>
<accession>A0A4Y3VED6</accession>
<reference evidence="7 8" key="1">
    <citation type="submission" date="2019-06" db="EMBL/GenBank/DDBJ databases">
        <title>Whole genome shotgun sequence of Streptomyces spinoverrucosus NBRC 14228.</title>
        <authorList>
            <person name="Hosoyama A."/>
            <person name="Uohara A."/>
            <person name="Ohji S."/>
            <person name="Ichikawa N."/>
        </authorList>
    </citation>
    <scope>NUCLEOTIDE SEQUENCE [LARGE SCALE GENOMIC DNA]</scope>
    <source>
        <strain evidence="7 8">NBRC 14228</strain>
    </source>
</reference>
<sequence length="277" mass="31336">MHTFIDVLLGQGSTPSRARSPKTVENYVAAILHILEAWIADGHTDPREITKKHIEDALDPLRGDQARRLHTALRSFFRALKRERLVFRDPARSISLTSNRTVPAALPSDRISGLLDRLDDPRDRLMVALVAIYALLPGQLVHLRRTDLDRSKGRLRLRRAGRMDHVIYLDAFTLRLATTWELHRHRRWPDSSNPHLFVTRNTAVNDSGPPISAGVVQQLFQRVGLPAGRLRVDRIVDEARHSADPVRLMELFGLSNLSATRYVLSAHPDERNGPIAP</sequence>
<protein>
    <recommendedName>
        <fullName evidence="9">Core-binding (CB) domain-containing protein</fullName>
    </recommendedName>
</protein>
<dbReference type="PROSITE" id="PS51900">
    <property type="entry name" value="CB"/>
    <property type="match status" value="1"/>
</dbReference>
<dbReference type="Proteomes" id="UP000317881">
    <property type="component" value="Unassembled WGS sequence"/>
</dbReference>
<dbReference type="InterPro" id="IPR002104">
    <property type="entry name" value="Integrase_catalytic"/>
</dbReference>
<keyword evidence="2 4" id="KW-0238">DNA-binding</keyword>
<keyword evidence="1" id="KW-0229">DNA integration</keyword>
<gene>
    <name evidence="7" type="ORF">SSP24_29420</name>
</gene>
<keyword evidence="3" id="KW-0233">DNA recombination</keyword>
<evidence type="ECO:0000313" key="7">
    <source>
        <dbReference type="EMBL" id="GEC05287.1"/>
    </source>
</evidence>
<keyword evidence="8" id="KW-1185">Reference proteome</keyword>
<dbReference type="GO" id="GO:0006310">
    <property type="term" value="P:DNA recombination"/>
    <property type="evidence" value="ECO:0007669"/>
    <property type="project" value="UniProtKB-KW"/>
</dbReference>
<evidence type="ECO:0000256" key="1">
    <source>
        <dbReference type="ARBA" id="ARBA00022908"/>
    </source>
</evidence>
<dbReference type="Pfam" id="PF02899">
    <property type="entry name" value="Phage_int_SAM_1"/>
    <property type="match status" value="1"/>
</dbReference>
<dbReference type="PROSITE" id="PS51898">
    <property type="entry name" value="TYR_RECOMBINASE"/>
    <property type="match status" value="1"/>
</dbReference>
<dbReference type="InterPro" id="IPR010998">
    <property type="entry name" value="Integrase_recombinase_N"/>
</dbReference>
<dbReference type="InterPro" id="IPR013762">
    <property type="entry name" value="Integrase-like_cat_sf"/>
</dbReference>
<evidence type="ECO:0000259" key="6">
    <source>
        <dbReference type="PROSITE" id="PS51900"/>
    </source>
</evidence>
<dbReference type="AlphaFoldDB" id="A0A4Y3VED6"/>
<evidence type="ECO:0000313" key="8">
    <source>
        <dbReference type="Proteomes" id="UP000317881"/>
    </source>
</evidence>
<dbReference type="RefSeq" id="WP_167529587.1">
    <property type="nucleotide sequence ID" value="NZ_BJND01000020.1"/>
</dbReference>
<feature type="domain" description="Core-binding (CB)" evidence="6">
    <location>
        <begin position="1"/>
        <end position="81"/>
    </location>
</feature>
<dbReference type="InterPro" id="IPR044068">
    <property type="entry name" value="CB"/>
</dbReference>
<evidence type="ECO:0000256" key="4">
    <source>
        <dbReference type="PROSITE-ProRule" id="PRU01248"/>
    </source>
</evidence>
<dbReference type="InterPro" id="IPR011010">
    <property type="entry name" value="DNA_brk_join_enz"/>
</dbReference>
<dbReference type="Gene3D" id="1.10.150.130">
    <property type="match status" value="1"/>
</dbReference>
<dbReference type="GO" id="GO:0003677">
    <property type="term" value="F:DNA binding"/>
    <property type="evidence" value="ECO:0007669"/>
    <property type="project" value="UniProtKB-UniRule"/>
</dbReference>
<proteinExistence type="predicted"/>
<name>A0A4Y3VED6_9ACTN</name>
<feature type="domain" description="Tyr recombinase" evidence="5">
    <location>
        <begin position="101"/>
        <end position="277"/>
    </location>
</feature>
<dbReference type="Gene3D" id="1.10.443.10">
    <property type="entry name" value="Intergrase catalytic core"/>
    <property type="match status" value="1"/>
</dbReference>
<dbReference type="EMBL" id="BJND01000020">
    <property type="protein sequence ID" value="GEC05287.1"/>
    <property type="molecule type" value="Genomic_DNA"/>
</dbReference>
<evidence type="ECO:0008006" key="9">
    <source>
        <dbReference type="Google" id="ProtNLM"/>
    </source>
</evidence>
<dbReference type="SUPFAM" id="SSF56349">
    <property type="entry name" value="DNA breaking-rejoining enzymes"/>
    <property type="match status" value="1"/>
</dbReference>
<dbReference type="InterPro" id="IPR004107">
    <property type="entry name" value="Integrase_SAM-like_N"/>
</dbReference>
<evidence type="ECO:0000259" key="5">
    <source>
        <dbReference type="PROSITE" id="PS51898"/>
    </source>
</evidence>
<comment type="caution">
    <text evidence="7">The sequence shown here is derived from an EMBL/GenBank/DDBJ whole genome shotgun (WGS) entry which is preliminary data.</text>
</comment>
<evidence type="ECO:0000256" key="3">
    <source>
        <dbReference type="ARBA" id="ARBA00023172"/>
    </source>
</evidence>
<evidence type="ECO:0000256" key="2">
    <source>
        <dbReference type="ARBA" id="ARBA00023125"/>
    </source>
</evidence>